<keyword evidence="3" id="KW-1185">Reference proteome</keyword>
<protein>
    <recommendedName>
        <fullName evidence="4">DUF1742-domain-containing protein</fullName>
    </recommendedName>
</protein>
<evidence type="ECO:0000256" key="1">
    <source>
        <dbReference type="SAM" id="MobiDB-lite"/>
    </source>
</evidence>
<reference evidence="2 3" key="1">
    <citation type="journal article" date="2024" name="IMA Fungus">
        <title>IMA Genome - F19 : A genome assembly and annotation guide to empower mycologists, including annotated draft genome sequences of Ceratocystis pirilliformis, Diaporthe australafricana, Fusarium ophioides, Paecilomyces lecythidis, and Sporothrix stenoceras.</title>
        <authorList>
            <person name="Aylward J."/>
            <person name="Wilson A.M."/>
            <person name="Visagie C.M."/>
            <person name="Spraker J."/>
            <person name="Barnes I."/>
            <person name="Buitendag C."/>
            <person name="Ceriani C."/>
            <person name="Del Mar Angel L."/>
            <person name="du Plessis D."/>
            <person name="Fuchs T."/>
            <person name="Gasser K."/>
            <person name="Kramer D."/>
            <person name="Li W."/>
            <person name="Munsamy K."/>
            <person name="Piso A."/>
            <person name="Price J.L."/>
            <person name="Sonnekus B."/>
            <person name="Thomas C."/>
            <person name="van der Nest A."/>
            <person name="van Dijk A."/>
            <person name="van Heerden A."/>
            <person name="van Vuuren N."/>
            <person name="Yilmaz N."/>
            <person name="Duong T.A."/>
            <person name="van der Merwe N.A."/>
            <person name="Wingfield M.J."/>
            <person name="Wingfield B.D."/>
        </authorList>
    </citation>
    <scope>NUCLEOTIDE SEQUENCE [LARGE SCALE GENOMIC DNA]</scope>
    <source>
        <strain evidence="2 3">CMW 5346</strain>
    </source>
</reference>
<name>A0ABR3YX39_9PEZI</name>
<sequence>MNFFANVYTHRKVAEGSAKGCEICFKPTTSVLITPENKDFFYICPNHLKDRGFATPIVDKAAEEAKKKKAAEEKEAKIKEEMERVKKEYDERQKKKKDKKDKKDDDKDKDKDENDKDKDKDKKDKKNDEKEKDKDSKDEEDKDEKDKTPENDEPRVFALNKHIYLQRIEKKKQAEIAKRNRERLANPGFFPSVPKGLP</sequence>
<proteinExistence type="predicted"/>
<comment type="caution">
    <text evidence="2">The sequence shown here is derived from an EMBL/GenBank/DDBJ whole genome shotgun (WGS) entry which is preliminary data.</text>
</comment>
<gene>
    <name evidence="2" type="ORF">Sste5346_006925</name>
</gene>
<feature type="compositionally biased region" description="Basic and acidic residues" evidence="1">
    <location>
        <begin position="101"/>
        <end position="155"/>
    </location>
</feature>
<accession>A0ABR3YX39</accession>
<evidence type="ECO:0000313" key="3">
    <source>
        <dbReference type="Proteomes" id="UP001583186"/>
    </source>
</evidence>
<feature type="region of interest" description="Disordered" evidence="1">
    <location>
        <begin position="63"/>
        <end position="198"/>
    </location>
</feature>
<feature type="compositionally biased region" description="Basic and acidic residues" evidence="1">
    <location>
        <begin position="63"/>
        <end position="93"/>
    </location>
</feature>
<dbReference type="PANTHER" id="PTHR28218">
    <property type="entry name" value="VPS4-ASSOCIATED PROTEIN 1"/>
    <property type="match status" value="1"/>
</dbReference>
<evidence type="ECO:0008006" key="4">
    <source>
        <dbReference type="Google" id="ProtNLM"/>
    </source>
</evidence>
<dbReference type="InterPro" id="IPR013640">
    <property type="entry name" value="Vfa1"/>
</dbReference>
<dbReference type="Proteomes" id="UP001583186">
    <property type="component" value="Unassembled WGS sequence"/>
</dbReference>
<evidence type="ECO:0000313" key="2">
    <source>
        <dbReference type="EMBL" id="KAL1892640.1"/>
    </source>
</evidence>
<organism evidence="2 3">
    <name type="scientific">Sporothrix stenoceras</name>
    <dbReference type="NCBI Taxonomy" id="5173"/>
    <lineage>
        <taxon>Eukaryota</taxon>
        <taxon>Fungi</taxon>
        <taxon>Dikarya</taxon>
        <taxon>Ascomycota</taxon>
        <taxon>Pezizomycotina</taxon>
        <taxon>Sordariomycetes</taxon>
        <taxon>Sordariomycetidae</taxon>
        <taxon>Ophiostomatales</taxon>
        <taxon>Ophiostomataceae</taxon>
        <taxon>Sporothrix</taxon>
    </lineage>
</organism>
<dbReference type="Pfam" id="PF08432">
    <property type="entry name" value="Vfa1"/>
    <property type="match status" value="1"/>
</dbReference>
<feature type="compositionally biased region" description="Basic and acidic residues" evidence="1">
    <location>
        <begin position="167"/>
        <end position="184"/>
    </location>
</feature>
<dbReference type="PANTHER" id="PTHR28218:SF1">
    <property type="entry name" value="VPS4-ASSOCIATED PROTEIN 1"/>
    <property type="match status" value="1"/>
</dbReference>
<dbReference type="EMBL" id="JAWCUI010000043">
    <property type="protein sequence ID" value="KAL1892640.1"/>
    <property type="molecule type" value="Genomic_DNA"/>
</dbReference>